<dbReference type="KEGG" id="bgp:BGL_1c20470"/>
<evidence type="ECO:0000256" key="2">
    <source>
        <dbReference type="ARBA" id="ARBA00023125"/>
    </source>
</evidence>
<dbReference type="InterPro" id="IPR009057">
    <property type="entry name" value="Homeodomain-like_sf"/>
</dbReference>
<dbReference type="InterPro" id="IPR001647">
    <property type="entry name" value="HTH_TetR"/>
</dbReference>
<keyword evidence="3" id="KW-0804">Transcription</keyword>
<evidence type="ECO:0000256" key="3">
    <source>
        <dbReference type="ARBA" id="ARBA00023163"/>
    </source>
</evidence>
<dbReference type="Gene3D" id="1.10.357.10">
    <property type="entry name" value="Tetracycline Repressor, domain 2"/>
    <property type="match status" value="1"/>
</dbReference>
<reference evidence="7" key="1">
    <citation type="submission" date="2011-03" db="EMBL/GenBank/DDBJ databases">
        <authorList>
            <person name="Voget S."/>
            <person name="Streit W.R."/>
            <person name="Jaeger K.E."/>
            <person name="Daniel R."/>
        </authorList>
    </citation>
    <scope>NUCLEOTIDE SEQUENCE [LARGE SCALE GENOMIC DNA]</scope>
    <source>
        <strain evidence="7">PG1</strain>
    </source>
</reference>
<dbReference type="SUPFAM" id="SSF46689">
    <property type="entry name" value="Homeodomain-like"/>
    <property type="match status" value="1"/>
</dbReference>
<proteinExistence type="predicted"/>
<dbReference type="RefSeq" id="WP_208459475.1">
    <property type="nucleotide sequence ID" value="NZ_BSTO01000009.1"/>
</dbReference>
<keyword evidence="2" id="KW-0238">DNA-binding</keyword>
<dbReference type="InterPro" id="IPR036271">
    <property type="entry name" value="Tet_transcr_reg_TetR-rel_C_sf"/>
</dbReference>
<evidence type="ECO:0000256" key="4">
    <source>
        <dbReference type="SAM" id="MobiDB-lite"/>
    </source>
</evidence>
<evidence type="ECO:0000259" key="5">
    <source>
        <dbReference type="Pfam" id="PF00440"/>
    </source>
</evidence>
<feature type="domain" description="HTH tetR-type" evidence="5">
    <location>
        <begin position="28"/>
        <end position="70"/>
    </location>
</feature>
<dbReference type="Pfam" id="PF00440">
    <property type="entry name" value="TetR_N"/>
    <property type="match status" value="1"/>
</dbReference>
<dbReference type="EMBL" id="CP002580">
    <property type="protein sequence ID" value="AJK46556.1"/>
    <property type="molecule type" value="Genomic_DNA"/>
</dbReference>
<protein>
    <submittedName>
        <fullName evidence="6">Transcriptional regulator, TetR family</fullName>
    </submittedName>
</protein>
<feature type="region of interest" description="Disordered" evidence="4">
    <location>
        <begin position="1"/>
        <end position="20"/>
    </location>
</feature>
<dbReference type="Gene3D" id="1.10.10.60">
    <property type="entry name" value="Homeodomain-like"/>
    <property type="match status" value="1"/>
</dbReference>
<evidence type="ECO:0000313" key="7">
    <source>
        <dbReference type="Proteomes" id="UP000031838"/>
    </source>
</evidence>
<dbReference type="PANTHER" id="PTHR47506:SF1">
    <property type="entry name" value="HTH-TYPE TRANSCRIPTIONAL REGULATOR YJDC"/>
    <property type="match status" value="1"/>
</dbReference>
<keyword evidence="1" id="KW-0805">Transcription regulation</keyword>
<organism evidence="6 7">
    <name type="scientific">Burkholderia plantarii</name>
    <dbReference type="NCBI Taxonomy" id="41899"/>
    <lineage>
        <taxon>Bacteria</taxon>
        <taxon>Pseudomonadati</taxon>
        <taxon>Pseudomonadota</taxon>
        <taxon>Betaproteobacteria</taxon>
        <taxon>Burkholderiales</taxon>
        <taxon>Burkholderiaceae</taxon>
        <taxon>Burkholderia</taxon>
    </lineage>
</organism>
<dbReference type="AlphaFoldDB" id="A0A0B6S2U2"/>
<gene>
    <name evidence="6" type="ORF">BGL_1c20470</name>
</gene>
<sequence length="199" mass="21139">MVTNLNDKARPGRGRPRGFDPEAALVVGQRMFHEAGYEAVGLSALTDALGIKPPSFYTAFGSKAAFFRRVLERYARTELTLAEILRPGRPPAEALADLIGRAACTYARDPERTGCLVLEAARGGETSESAALAREVAESRRAQVRAFVEATHPALAGVATDYVSVVMSGLSGCAREGMDEARLGAVARAAAEGLYRLLA</sequence>
<accession>A0A0B6S2U2</accession>
<keyword evidence="7" id="KW-1185">Reference proteome</keyword>
<name>A0A0B6S2U2_BURPL</name>
<evidence type="ECO:0000313" key="6">
    <source>
        <dbReference type="EMBL" id="AJK46556.1"/>
    </source>
</evidence>
<evidence type="ECO:0000256" key="1">
    <source>
        <dbReference type="ARBA" id="ARBA00023015"/>
    </source>
</evidence>
<dbReference type="PANTHER" id="PTHR47506">
    <property type="entry name" value="TRANSCRIPTIONAL REGULATORY PROTEIN"/>
    <property type="match status" value="1"/>
</dbReference>
<dbReference type="SUPFAM" id="SSF48498">
    <property type="entry name" value="Tetracyclin repressor-like, C-terminal domain"/>
    <property type="match status" value="1"/>
</dbReference>
<dbReference type="KEGG" id="bpla:bpln_1g19000"/>
<dbReference type="HOGENOM" id="CLU_069356_28_0_4"/>
<reference evidence="6 7" key="2">
    <citation type="journal article" date="2016" name="Appl. Microbiol. Biotechnol.">
        <title>Mutations improving production and secretion of extracellular lipase by Burkholderia glumae PG1.</title>
        <authorList>
            <person name="Knapp A."/>
            <person name="Voget S."/>
            <person name="Gao R."/>
            <person name="Zaburannyi N."/>
            <person name="Krysciak D."/>
            <person name="Breuer M."/>
            <person name="Hauer B."/>
            <person name="Streit W.R."/>
            <person name="Muller R."/>
            <person name="Daniel R."/>
            <person name="Jaeger K.E."/>
        </authorList>
    </citation>
    <scope>NUCLEOTIDE SEQUENCE [LARGE SCALE GENOMIC DNA]</scope>
    <source>
        <strain evidence="6 7">PG1</strain>
    </source>
</reference>
<dbReference type="GO" id="GO:0003677">
    <property type="term" value="F:DNA binding"/>
    <property type="evidence" value="ECO:0007669"/>
    <property type="project" value="UniProtKB-KW"/>
</dbReference>
<dbReference type="Proteomes" id="UP000031838">
    <property type="component" value="Chromosome 1"/>
</dbReference>